<evidence type="ECO:0000313" key="2">
    <source>
        <dbReference type="Proteomes" id="UP000619743"/>
    </source>
</evidence>
<dbReference type="InterPro" id="IPR050155">
    <property type="entry name" value="HAD-like_hydrolase_sf"/>
</dbReference>
<dbReference type="PANTHER" id="PTHR43434:SF3">
    <property type="entry name" value="GMP_IMP NUCLEOTIDASE YRFG"/>
    <property type="match status" value="1"/>
</dbReference>
<dbReference type="InterPro" id="IPR036412">
    <property type="entry name" value="HAD-like_sf"/>
</dbReference>
<dbReference type="Pfam" id="PF00702">
    <property type="entry name" value="Hydrolase"/>
    <property type="match status" value="1"/>
</dbReference>
<dbReference type="AlphaFoldDB" id="A0A8J2U9L1"/>
<dbReference type="InterPro" id="IPR006439">
    <property type="entry name" value="HAD-SF_hydro_IA"/>
</dbReference>
<dbReference type="EMBL" id="BMDX01000025">
    <property type="protein sequence ID" value="GGA88755.1"/>
    <property type="molecule type" value="Genomic_DNA"/>
</dbReference>
<organism evidence="1 2">
    <name type="scientific">Neiella marina</name>
    <dbReference type="NCBI Taxonomy" id="508461"/>
    <lineage>
        <taxon>Bacteria</taxon>
        <taxon>Pseudomonadati</taxon>
        <taxon>Pseudomonadota</taxon>
        <taxon>Gammaproteobacteria</taxon>
        <taxon>Alteromonadales</taxon>
        <taxon>Echinimonadaceae</taxon>
        <taxon>Neiella</taxon>
    </lineage>
</organism>
<comment type="caution">
    <text evidence="1">The sequence shown here is derived from an EMBL/GenBank/DDBJ whole genome shotgun (WGS) entry which is preliminary data.</text>
</comment>
<proteinExistence type="predicted"/>
<dbReference type="PRINTS" id="PR00413">
    <property type="entry name" value="HADHALOGNASE"/>
</dbReference>
<dbReference type="GO" id="GO:0005829">
    <property type="term" value="C:cytosol"/>
    <property type="evidence" value="ECO:0007669"/>
    <property type="project" value="TreeGrafter"/>
</dbReference>
<dbReference type="SUPFAM" id="SSF56784">
    <property type="entry name" value="HAD-like"/>
    <property type="match status" value="1"/>
</dbReference>
<accession>A0A8J2U9L1</accession>
<dbReference type="InterPro" id="IPR023214">
    <property type="entry name" value="HAD_sf"/>
</dbReference>
<dbReference type="Gene3D" id="3.40.50.1000">
    <property type="entry name" value="HAD superfamily/HAD-like"/>
    <property type="match status" value="1"/>
</dbReference>
<dbReference type="GO" id="GO:0008967">
    <property type="term" value="F:phosphoglycolate phosphatase activity"/>
    <property type="evidence" value="ECO:0007669"/>
    <property type="project" value="TreeGrafter"/>
</dbReference>
<dbReference type="NCBIfam" id="NF011564">
    <property type="entry name" value="PRK14988.1"/>
    <property type="match status" value="1"/>
</dbReference>
<gene>
    <name evidence="1" type="primary">yrfG</name>
    <name evidence="1" type="ORF">GCM10011369_33640</name>
</gene>
<keyword evidence="2" id="KW-1185">Reference proteome</keyword>
<reference evidence="2" key="1">
    <citation type="journal article" date="2019" name="Int. J. Syst. Evol. Microbiol.">
        <title>The Global Catalogue of Microorganisms (GCM) 10K type strain sequencing project: providing services to taxonomists for standard genome sequencing and annotation.</title>
        <authorList>
            <consortium name="The Broad Institute Genomics Platform"/>
            <consortium name="The Broad Institute Genome Sequencing Center for Infectious Disease"/>
            <person name="Wu L."/>
            <person name="Ma J."/>
        </authorList>
    </citation>
    <scope>NUCLEOTIDE SEQUENCE [LARGE SCALE GENOMIC DNA]</scope>
    <source>
        <strain evidence="2">CGMCC 1.10130</strain>
    </source>
</reference>
<dbReference type="PANTHER" id="PTHR43434">
    <property type="entry name" value="PHOSPHOGLYCOLATE PHOSPHATASE"/>
    <property type="match status" value="1"/>
</dbReference>
<dbReference type="NCBIfam" id="TIGR01509">
    <property type="entry name" value="HAD-SF-IA-v3"/>
    <property type="match status" value="1"/>
</dbReference>
<dbReference type="Proteomes" id="UP000619743">
    <property type="component" value="Unassembled WGS sequence"/>
</dbReference>
<dbReference type="OrthoDB" id="9773910at2"/>
<sequence length="221" mass="25476">MPKWSSIDTVLLDMDGTLLDLYFDNHFWLEFLPRCYAKHRNISEAEAVTYLKSEYQKLQGQLQWYCLDYWNQHLGIDLMPLKRQIAHLIQMRSDAEPFLRALKASGRRVMLLTNAHPDSLALKVEHTRLGELIDTLLSSHQYGAPKEHQSLWQRVMDEHSLDPARTLFVDDSLSVLRSAQRFGIGHLLAVTNPDSKQPARTIDEFESVGDFNTLLADIKSI</sequence>
<dbReference type="RefSeq" id="WP_087507433.1">
    <property type="nucleotide sequence ID" value="NZ_BMDX01000025.1"/>
</dbReference>
<dbReference type="GO" id="GO:0006281">
    <property type="term" value="P:DNA repair"/>
    <property type="evidence" value="ECO:0007669"/>
    <property type="project" value="TreeGrafter"/>
</dbReference>
<protein>
    <submittedName>
        <fullName evidence="1">Nucleotidase</fullName>
    </submittedName>
</protein>
<dbReference type="SFLD" id="SFLDG01129">
    <property type="entry name" value="C1.5:_HAD__Beta-PGM__Phosphata"/>
    <property type="match status" value="1"/>
</dbReference>
<name>A0A8J2U9L1_9GAMM</name>
<dbReference type="SFLD" id="SFLDS00003">
    <property type="entry name" value="Haloacid_Dehalogenase"/>
    <property type="match status" value="1"/>
</dbReference>
<evidence type="ECO:0000313" key="1">
    <source>
        <dbReference type="EMBL" id="GGA88755.1"/>
    </source>
</evidence>